<dbReference type="PROSITE" id="PS00893">
    <property type="entry name" value="NUDIX_BOX"/>
    <property type="match status" value="1"/>
</dbReference>
<dbReference type="EMBL" id="CP117267">
    <property type="protein sequence ID" value="WFS24537.1"/>
    <property type="molecule type" value="Genomic_DNA"/>
</dbReference>
<dbReference type="PANTHER" id="PTHR21340">
    <property type="entry name" value="DIADENOSINE 5,5-P1,P4-TETRAPHOSPHATE PYROPHOSPHOHYDROLASE MUTT"/>
    <property type="match status" value="1"/>
</dbReference>
<evidence type="ECO:0000256" key="1">
    <source>
        <dbReference type="ARBA" id="ARBA00001946"/>
    </source>
</evidence>
<dbReference type="SUPFAM" id="SSF55811">
    <property type="entry name" value="Nudix"/>
    <property type="match status" value="1"/>
</dbReference>
<evidence type="ECO:0000313" key="5">
    <source>
        <dbReference type="Proteomes" id="UP000318939"/>
    </source>
</evidence>
<feature type="domain" description="Nudix hydrolase" evidence="3">
    <location>
        <begin position="1"/>
        <end position="150"/>
    </location>
</feature>
<dbReference type="InterPro" id="IPR051325">
    <property type="entry name" value="Nudix_hydrolase_domain"/>
</dbReference>
<reference evidence="4" key="1">
    <citation type="journal article" date="2019" name="Phytopathology">
        <title>A Novel Group of Rhizobium tumorigenes-Like Agrobacteria Associated with Crown Gall Disease of Rhododendron and Blueberry.</title>
        <authorList>
            <person name="Kuzmanovic N."/>
            <person name="Behrens P."/>
            <person name="Idczak E."/>
            <person name="Wagner S."/>
            <person name="Gotz M."/>
            <person name="Sproer C."/>
            <person name="Bunk B."/>
            <person name="Overmann J."/>
            <person name="Smalla K."/>
        </authorList>
    </citation>
    <scope>NUCLEOTIDE SEQUENCE</scope>
    <source>
        <strain evidence="4">Rho-6.2</strain>
    </source>
</reference>
<comment type="cofactor">
    <cofactor evidence="1">
        <name>Mg(2+)</name>
        <dbReference type="ChEBI" id="CHEBI:18420"/>
    </cofactor>
</comment>
<dbReference type="InterPro" id="IPR020084">
    <property type="entry name" value="NUDIX_hydrolase_CS"/>
</dbReference>
<protein>
    <submittedName>
        <fullName evidence="4">NUDIX domain-containing protein</fullName>
    </submittedName>
</protein>
<dbReference type="RefSeq" id="WP_142823122.1">
    <property type="nucleotide sequence ID" value="NZ_CP117267.1"/>
</dbReference>
<dbReference type="InterPro" id="IPR015797">
    <property type="entry name" value="NUDIX_hydrolase-like_dom_sf"/>
</dbReference>
<name>A0ABY8ILE3_9HYPH</name>
<dbReference type="Gene3D" id="3.90.79.10">
    <property type="entry name" value="Nucleoside Triphosphate Pyrophosphohydrolase"/>
    <property type="match status" value="1"/>
</dbReference>
<evidence type="ECO:0000256" key="2">
    <source>
        <dbReference type="ARBA" id="ARBA00022801"/>
    </source>
</evidence>
<organism evidence="4 5">
    <name type="scientific">Rhizobium rhododendri</name>
    <dbReference type="NCBI Taxonomy" id="2506430"/>
    <lineage>
        <taxon>Bacteria</taxon>
        <taxon>Pseudomonadati</taxon>
        <taxon>Pseudomonadota</taxon>
        <taxon>Alphaproteobacteria</taxon>
        <taxon>Hyphomicrobiales</taxon>
        <taxon>Rhizobiaceae</taxon>
        <taxon>Rhizobium/Agrobacterium group</taxon>
        <taxon>Rhizobium</taxon>
    </lineage>
</organism>
<dbReference type="Pfam" id="PF00293">
    <property type="entry name" value="NUDIX"/>
    <property type="match status" value="1"/>
</dbReference>
<accession>A0ABY8ILE3</accession>
<dbReference type="InterPro" id="IPR000086">
    <property type="entry name" value="NUDIX_hydrolase_dom"/>
</dbReference>
<evidence type="ECO:0000259" key="3">
    <source>
        <dbReference type="PROSITE" id="PS51462"/>
    </source>
</evidence>
<dbReference type="PANTHER" id="PTHR21340:SF7">
    <property type="entry name" value="NUDIX HYDROLASE DOMAIN-CONTAINING PROTEIN"/>
    <property type="match status" value="1"/>
</dbReference>
<gene>
    <name evidence="4" type="ORF">PR018_08605</name>
</gene>
<proteinExistence type="predicted"/>
<dbReference type="CDD" id="cd04662">
    <property type="entry name" value="NUDIX_Hydrolase"/>
    <property type="match status" value="1"/>
</dbReference>
<dbReference type="Proteomes" id="UP000318939">
    <property type="component" value="Chromosome"/>
</dbReference>
<dbReference type="PROSITE" id="PS51462">
    <property type="entry name" value="NUDIX"/>
    <property type="match status" value="1"/>
</dbReference>
<reference evidence="4" key="2">
    <citation type="journal article" date="2023" name="MicrobiologyOpen">
        <title>Genomics of the tumorigenes clade of the family Rhizobiaceae and description of Rhizobium rhododendri sp. nov.</title>
        <authorList>
            <person name="Kuzmanovic N."/>
            <person name="diCenzo G.C."/>
            <person name="Bunk B."/>
            <person name="Sproeer C."/>
            <person name="Fruehling A."/>
            <person name="Neumann-Schaal M."/>
            <person name="Overmann J."/>
            <person name="Smalla K."/>
        </authorList>
    </citation>
    <scope>NUCLEOTIDE SEQUENCE</scope>
    <source>
        <strain evidence="4">Rho-6.2</strain>
    </source>
</reference>
<keyword evidence="5" id="KW-1185">Reference proteome</keyword>
<keyword evidence="2" id="KW-0378">Hydrolase</keyword>
<evidence type="ECO:0000313" key="4">
    <source>
        <dbReference type="EMBL" id="WFS24537.1"/>
    </source>
</evidence>
<sequence>MVKRSAGVLIYRFATHGAPEVLLVHPGGPFWARKDEGAWSLPKGGIEPDEDDLAAARREVREEIGTSLDGPFTLLGEIRQPGGKVVVAFAANAEIDADAIVSNSFEMQWPPKSGQIQSFPEVDRAGWFDLDQAEIKLLRGQRPFLEAFKAFMERLDVPSRRA</sequence>